<evidence type="ECO:0000313" key="3">
    <source>
        <dbReference type="Proteomes" id="UP001556367"/>
    </source>
</evidence>
<name>A0ABR3JJQ1_9AGAR</name>
<sequence length="236" mass="27353">MVEEVLLEKDSKYYFELVVLRVENCLFSVPRHRFERESRIFQDMFKMPAVGVPDGLSDSKPIFLEGISKEKFRHFIEFLYPKSFFVNDPDDPEPNTRTLEEWEDILSLATMWDMPRIRKGAILTMSSMDMDPAEKIVLARCFDIDEWLLPAFERLVLREEPLGVRDLHLLGEDSALKVCALRESLSRAGNFLPGRGELRPHPNYRQHFEQRMRNDLGIGWPSPRASPVPSLVASDA</sequence>
<dbReference type="EMBL" id="JASNQZ010000006">
    <property type="protein sequence ID" value="KAL0955710.1"/>
    <property type="molecule type" value="Genomic_DNA"/>
</dbReference>
<dbReference type="InterPro" id="IPR000210">
    <property type="entry name" value="BTB/POZ_dom"/>
</dbReference>
<dbReference type="Proteomes" id="UP001556367">
    <property type="component" value="Unassembled WGS sequence"/>
</dbReference>
<evidence type="ECO:0000313" key="2">
    <source>
        <dbReference type="EMBL" id="KAL0955710.1"/>
    </source>
</evidence>
<evidence type="ECO:0000259" key="1">
    <source>
        <dbReference type="Pfam" id="PF00651"/>
    </source>
</evidence>
<gene>
    <name evidence="2" type="ORF">HGRIS_001930</name>
</gene>
<dbReference type="SUPFAM" id="SSF54695">
    <property type="entry name" value="POZ domain"/>
    <property type="match status" value="1"/>
</dbReference>
<organism evidence="2 3">
    <name type="scientific">Hohenbuehelia grisea</name>
    <dbReference type="NCBI Taxonomy" id="104357"/>
    <lineage>
        <taxon>Eukaryota</taxon>
        <taxon>Fungi</taxon>
        <taxon>Dikarya</taxon>
        <taxon>Basidiomycota</taxon>
        <taxon>Agaricomycotina</taxon>
        <taxon>Agaricomycetes</taxon>
        <taxon>Agaricomycetidae</taxon>
        <taxon>Agaricales</taxon>
        <taxon>Pleurotineae</taxon>
        <taxon>Pleurotaceae</taxon>
        <taxon>Hohenbuehelia</taxon>
    </lineage>
</organism>
<protein>
    <recommendedName>
        <fullName evidence="1">BTB domain-containing protein</fullName>
    </recommendedName>
</protein>
<keyword evidence="3" id="KW-1185">Reference proteome</keyword>
<dbReference type="InterPro" id="IPR011333">
    <property type="entry name" value="SKP1/BTB/POZ_sf"/>
</dbReference>
<proteinExistence type="predicted"/>
<feature type="domain" description="BTB" evidence="1">
    <location>
        <begin position="18"/>
        <end position="119"/>
    </location>
</feature>
<comment type="caution">
    <text evidence="2">The sequence shown here is derived from an EMBL/GenBank/DDBJ whole genome shotgun (WGS) entry which is preliminary data.</text>
</comment>
<dbReference type="Gene3D" id="3.30.710.10">
    <property type="entry name" value="Potassium Channel Kv1.1, Chain A"/>
    <property type="match status" value="1"/>
</dbReference>
<dbReference type="Pfam" id="PF00651">
    <property type="entry name" value="BTB"/>
    <property type="match status" value="1"/>
</dbReference>
<accession>A0ABR3JJQ1</accession>
<reference evidence="3" key="1">
    <citation type="submission" date="2024-06" db="EMBL/GenBank/DDBJ databases">
        <title>Multi-omics analyses provide insights into the biosynthesis of the anticancer antibiotic pleurotin in Hohenbuehelia grisea.</title>
        <authorList>
            <person name="Weaver J.A."/>
            <person name="Alberti F."/>
        </authorList>
    </citation>
    <scope>NUCLEOTIDE SEQUENCE [LARGE SCALE GENOMIC DNA]</scope>
    <source>
        <strain evidence="3">T-177</strain>
    </source>
</reference>